<evidence type="ECO:0000256" key="3">
    <source>
        <dbReference type="ARBA" id="ARBA00022692"/>
    </source>
</evidence>
<keyword evidence="3 8" id="KW-0812">Transmembrane</keyword>
<accession>A0A811L7V3</accession>
<dbReference type="Proteomes" id="UP000783686">
    <property type="component" value="Unassembled WGS sequence"/>
</dbReference>
<dbReference type="Proteomes" id="UP000614601">
    <property type="component" value="Unassembled WGS sequence"/>
</dbReference>
<dbReference type="OrthoDB" id="69461at2759"/>
<gene>
    <name evidence="9" type="ORF">BOKJ2_LOCUS10157</name>
</gene>
<name>A0A811L7V3_9BILA</name>
<feature type="transmembrane region" description="Helical" evidence="8">
    <location>
        <begin position="161"/>
        <end position="181"/>
    </location>
</feature>
<dbReference type="GO" id="GO:0043529">
    <property type="term" value="C:GET complex"/>
    <property type="evidence" value="ECO:0007669"/>
    <property type="project" value="TreeGrafter"/>
</dbReference>
<reference evidence="9" key="1">
    <citation type="submission" date="2020-09" db="EMBL/GenBank/DDBJ databases">
        <authorList>
            <person name="Kikuchi T."/>
        </authorList>
    </citation>
    <scope>NUCLEOTIDE SEQUENCE</scope>
    <source>
        <strain evidence="9">SH1</strain>
    </source>
</reference>
<proteinExistence type="inferred from homology"/>
<comment type="caution">
    <text evidence="9">The sequence shown here is derived from an EMBL/GenBank/DDBJ whole genome shotgun (WGS) entry which is preliminary data.</text>
</comment>
<dbReference type="GO" id="GO:0071816">
    <property type="term" value="P:tail-anchored membrane protein insertion into ER membrane"/>
    <property type="evidence" value="ECO:0007669"/>
    <property type="project" value="InterPro"/>
</dbReference>
<dbReference type="PANTHER" id="PTHR42650:SF1">
    <property type="entry name" value="GUIDED ENTRY OF TAIL-ANCHORED PROTEINS FACTOR 1"/>
    <property type="match status" value="1"/>
</dbReference>
<evidence type="ECO:0000256" key="1">
    <source>
        <dbReference type="ARBA" id="ARBA00004586"/>
    </source>
</evidence>
<dbReference type="InterPro" id="IPR028945">
    <property type="entry name" value="Get1"/>
</dbReference>
<dbReference type="AlphaFoldDB" id="A0A811L7V3"/>
<comment type="subcellular location">
    <subcellularLocation>
        <location evidence="1">Endoplasmic reticulum membrane</location>
    </subcellularLocation>
</comment>
<evidence type="ECO:0000256" key="4">
    <source>
        <dbReference type="ARBA" id="ARBA00022824"/>
    </source>
</evidence>
<dbReference type="GO" id="GO:0005789">
    <property type="term" value="C:endoplasmic reticulum membrane"/>
    <property type="evidence" value="ECO:0007669"/>
    <property type="project" value="UniProtKB-SubCell"/>
</dbReference>
<dbReference type="PANTHER" id="PTHR42650">
    <property type="entry name" value="TAIL-ANCHORED PROTEIN INSERTION RECEPTOR WRB"/>
    <property type="match status" value="1"/>
</dbReference>
<feature type="coiled-coil region" evidence="7">
    <location>
        <begin position="44"/>
        <end position="97"/>
    </location>
</feature>
<feature type="transmembrane region" description="Helical" evidence="8">
    <location>
        <begin position="106"/>
        <end position="125"/>
    </location>
</feature>
<feature type="transmembrane region" description="Helical" evidence="8">
    <location>
        <begin position="12"/>
        <end position="37"/>
    </location>
</feature>
<dbReference type="EMBL" id="CAJFCW020000005">
    <property type="protein sequence ID" value="CAG9117711.1"/>
    <property type="molecule type" value="Genomic_DNA"/>
</dbReference>
<keyword evidence="10" id="KW-1185">Reference proteome</keyword>
<evidence type="ECO:0000256" key="5">
    <source>
        <dbReference type="ARBA" id="ARBA00022989"/>
    </source>
</evidence>
<evidence type="ECO:0000256" key="2">
    <source>
        <dbReference type="ARBA" id="ARBA00010799"/>
    </source>
</evidence>
<dbReference type="Pfam" id="PF04420">
    <property type="entry name" value="CHD5"/>
    <property type="match status" value="1"/>
</dbReference>
<protein>
    <recommendedName>
        <fullName evidence="11">Tail-anchored protein insertion receptor WRB</fullName>
    </recommendedName>
</protein>
<keyword evidence="5 8" id="KW-1133">Transmembrane helix</keyword>
<keyword evidence="7" id="KW-0175">Coiled coil</keyword>
<evidence type="ECO:0000256" key="8">
    <source>
        <dbReference type="SAM" id="Phobius"/>
    </source>
</evidence>
<evidence type="ECO:0000256" key="6">
    <source>
        <dbReference type="ARBA" id="ARBA00023136"/>
    </source>
</evidence>
<evidence type="ECO:0000256" key="7">
    <source>
        <dbReference type="SAM" id="Coils"/>
    </source>
</evidence>
<evidence type="ECO:0008006" key="11">
    <source>
        <dbReference type="Google" id="ProtNLM"/>
    </source>
</evidence>
<evidence type="ECO:0000313" key="9">
    <source>
        <dbReference type="EMBL" id="CAD5223387.1"/>
    </source>
</evidence>
<dbReference type="EMBL" id="CAJFDH010000005">
    <property type="protein sequence ID" value="CAD5223387.1"/>
    <property type="molecule type" value="Genomic_DNA"/>
</dbReference>
<keyword evidence="4" id="KW-0256">Endoplasmic reticulum</keyword>
<sequence length="189" mass="21408">MISLSEPLLQDVIAVLECVTSVILLFMALGFVDFGIWNKLLFRFSALQKKINQKSAELKQEREMLAKIPMMKEFAAYAKKKRIVDKLEDELKELMKSRFQNKMTGALVWNLGGRSILLFLAIYLAKLSADLVITTIPANALTPFNYFLAYPNSTQNEVTPVSLFSFLIHLSVASKVAYLRITKPKRIAS</sequence>
<dbReference type="GO" id="GO:0043495">
    <property type="term" value="F:protein-membrane adaptor activity"/>
    <property type="evidence" value="ECO:0007669"/>
    <property type="project" value="TreeGrafter"/>
</dbReference>
<keyword evidence="6 8" id="KW-0472">Membrane</keyword>
<comment type="similarity">
    <text evidence="2">Belongs to the WRB/GET1 family.</text>
</comment>
<evidence type="ECO:0000313" key="10">
    <source>
        <dbReference type="Proteomes" id="UP000614601"/>
    </source>
</evidence>
<organism evidence="9 10">
    <name type="scientific">Bursaphelenchus okinawaensis</name>
    <dbReference type="NCBI Taxonomy" id="465554"/>
    <lineage>
        <taxon>Eukaryota</taxon>
        <taxon>Metazoa</taxon>
        <taxon>Ecdysozoa</taxon>
        <taxon>Nematoda</taxon>
        <taxon>Chromadorea</taxon>
        <taxon>Rhabditida</taxon>
        <taxon>Tylenchina</taxon>
        <taxon>Tylenchomorpha</taxon>
        <taxon>Aphelenchoidea</taxon>
        <taxon>Aphelenchoididae</taxon>
        <taxon>Bursaphelenchus</taxon>
    </lineage>
</organism>